<organism evidence="1 2">
    <name type="scientific">Gillisia lutea</name>
    <dbReference type="NCBI Taxonomy" id="2909668"/>
    <lineage>
        <taxon>Bacteria</taxon>
        <taxon>Pseudomonadati</taxon>
        <taxon>Bacteroidota</taxon>
        <taxon>Flavobacteriia</taxon>
        <taxon>Flavobacteriales</taxon>
        <taxon>Flavobacteriaceae</taxon>
        <taxon>Gillisia</taxon>
    </lineage>
</organism>
<keyword evidence="2" id="KW-1185">Reference proteome</keyword>
<evidence type="ECO:0000313" key="1">
    <source>
        <dbReference type="EMBL" id="MCF4101538.1"/>
    </source>
</evidence>
<sequence length="146" mass="14864">MAQATANFTASATIIQPIGITTTSNMSFANLDAKSGGAVILSPDNTRLTSGDVALADGTPASAASFTVTGETGFTYAVTLPSSEYVLTNGSENMIIKDFTSNIDNSGSLAGGSQNIRVGATLKVNPNQTPGNYTSPAGFNVTVNYN</sequence>
<protein>
    <submittedName>
        <fullName evidence="1">DUF4402 domain-containing protein</fullName>
    </submittedName>
</protein>
<accession>A0ABS9EJ85</accession>
<comment type="caution">
    <text evidence="1">The sequence shown here is derived from an EMBL/GenBank/DDBJ whole genome shotgun (WGS) entry which is preliminary data.</text>
</comment>
<proteinExistence type="predicted"/>
<evidence type="ECO:0000313" key="2">
    <source>
        <dbReference type="Proteomes" id="UP001179363"/>
    </source>
</evidence>
<reference evidence="1" key="1">
    <citation type="submission" date="2022-01" db="EMBL/GenBank/DDBJ databases">
        <title>Gillisia lutea sp. nov., isolated from marine plastic residues from the Malvarosa beach (Valencia, Spain).</title>
        <authorList>
            <person name="Vidal-Verdu A."/>
            <person name="Molina-Menor E."/>
            <person name="Satari L."/>
            <person name="Pascual J."/>
            <person name="Pereto J."/>
            <person name="Porcar M."/>
        </authorList>
    </citation>
    <scope>NUCLEOTIDE SEQUENCE</scope>
    <source>
        <strain evidence="1">M10.2A</strain>
    </source>
</reference>
<dbReference type="EMBL" id="JAKGTH010000008">
    <property type="protein sequence ID" value="MCF4101538.1"/>
    <property type="molecule type" value="Genomic_DNA"/>
</dbReference>
<dbReference type="Pfam" id="PF14352">
    <property type="entry name" value="DUF4402"/>
    <property type="match status" value="1"/>
</dbReference>
<gene>
    <name evidence="1" type="ORF">L1I30_07665</name>
</gene>
<name>A0ABS9EJ85_9FLAO</name>
<dbReference type="Proteomes" id="UP001179363">
    <property type="component" value="Unassembled WGS sequence"/>
</dbReference>
<dbReference type="InterPro" id="IPR025514">
    <property type="entry name" value="DUF4402"/>
</dbReference>
<dbReference type="RefSeq" id="WP_236133691.1">
    <property type="nucleotide sequence ID" value="NZ_JAKGTH010000008.1"/>
</dbReference>